<evidence type="ECO:0000313" key="3">
    <source>
        <dbReference type="EMBL" id="PSR77554.1"/>
    </source>
</evidence>
<dbReference type="OrthoDB" id="8048523at2759"/>
<dbReference type="InterPro" id="IPR024964">
    <property type="entry name" value="CTLH/CRA"/>
</dbReference>
<accession>A0A2R6NVE0</accession>
<dbReference type="InterPro" id="IPR050618">
    <property type="entry name" value="Ubq-SigPath_Reg"/>
</dbReference>
<dbReference type="AlphaFoldDB" id="A0A2R6NVE0"/>
<feature type="compositionally biased region" description="Low complexity" evidence="1">
    <location>
        <begin position="73"/>
        <end position="83"/>
    </location>
</feature>
<organism evidence="3 4">
    <name type="scientific">Hermanssonia centrifuga</name>
    <dbReference type="NCBI Taxonomy" id="98765"/>
    <lineage>
        <taxon>Eukaryota</taxon>
        <taxon>Fungi</taxon>
        <taxon>Dikarya</taxon>
        <taxon>Basidiomycota</taxon>
        <taxon>Agaricomycotina</taxon>
        <taxon>Agaricomycetes</taxon>
        <taxon>Polyporales</taxon>
        <taxon>Meruliaceae</taxon>
        <taxon>Hermanssonia</taxon>
    </lineage>
</organism>
<gene>
    <name evidence="3" type="ORF">PHLCEN_2v7744</name>
</gene>
<dbReference type="PANTHER" id="PTHR12864">
    <property type="entry name" value="RAN BINDING PROTEIN 9-RELATED"/>
    <property type="match status" value="1"/>
</dbReference>
<sequence length="307" mass="33816">MATEGRAVRDPLAETLDKLLRPAELRKQIRIHILSGRVDEAIELLHIHFPTVLPQDSNPHQHETEIPLPSDPPSSSESFTFTSSTSVDPTHLLLNLRILGFSEAARTVPLSYHPPGEPLPASPASPAISETKKDTGDPELSEQQLILLHKAQKLYSEANCLPKPADRATYLKELAQVSALLAYPNPENSIMAPFLAQDRREAVADQVERAILHCRGESLVSHLEILARYNTVIWGNLHDHNIRVPPPTKWPPGVQLPPSALSLRSWVGTKIQESSAGDKTPSGKKPSEKESERAPTFSLTEFLNAKA</sequence>
<comment type="caution">
    <text evidence="3">The sequence shown here is derived from an EMBL/GenBank/DDBJ whole genome shotgun (WGS) entry which is preliminary data.</text>
</comment>
<feature type="region of interest" description="Disordered" evidence="1">
    <location>
        <begin position="53"/>
        <end position="83"/>
    </location>
</feature>
<evidence type="ECO:0000259" key="2">
    <source>
        <dbReference type="SMART" id="SM00757"/>
    </source>
</evidence>
<dbReference type="SMART" id="SM00757">
    <property type="entry name" value="CRA"/>
    <property type="match status" value="1"/>
</dbReference>
<dbReference type="InterPro" id="IPR013144">
    <property type="entry name" value="CRA_dom"/>
</dbReference>
<reference evidence="3 4" key="1">
    <citation type="submission" date="2018-02" db="EMBL/GenBank/DDBJ databases">
        <title>Genome sequence of the basidiomycete white-rot fungus Phlebia centrifuga.</title>
        <authorList>
            <person name="Granchi Z."/>
            <person name="Peng M."/>
            <person name="de Vries R.P."/>
            <person name="Hilden K."/>
            <person name="Makela M.R."/>
            <person name="Grigoriev I."/>
            <person name="Riley R."/>
        </authorList>
    </citation>
    <scope>NUCLEOTIDE SEQUENCE [LARGE SCALE GENOMIC DNA]</scope>
    <source>
        <strain evidence="3 4">FBCC195</strain>
    </source>
</reference>
<feature type="region of interest" description="Disordered" evidence="1">
    <location>
        <begin position="272"/>
        <end position="307"/>
    </location>
</feature>
<feature type="region of interest" description="Disordered" evidence="1">
    <location>
        <begin position="112"/>
        <end position="136"/>
    </location>
</feature>
<keyword evidence="4" id="KW-1185">Reference proteome</keyword>
<dbReference type="EMBL" id="MLYV02000787">
    <property type="protein sequence ID" value="PSR77554.1"/>
    <property type="molecule type" value="Genomic_DNA"/>
</dbReference>
<dbReference type="Proteomes" id="UP000186601">
    <property type="component" value="Unassembled WGS sequence"/>
</dbReference>
<name>A0A2R6NVE0_9APHY</name>
<protein>
    <recommendedName>
        <fullName evidence="2">CRA domain-containing protein</fullName>
    </recommendedName>
</protein>
<evidence type="ECO:0000313" key="4">
    <source>
        <dbReference type="Proteomes" id="UP000186601"/>
    </source>
</evidence>
<proteinExistence type="predicted"/>
<feature type="domain" description="CRA" evidence="2">
    <location>
        <begin position="142"/>
        <end position="243"/>
    </location>
</feature>
<dbReference type="Pfam" id="PF10607">
    <property type="entry name" value="CTLH"/>
    <property type="match status" value="1"/>
</dbReference>
<evidence type="ECO:0000256" key="1">
    <source>
        <dbReference type="SAM" id="MobiDB-lite"/>
    </source>
</evidence>